<evidence type="ECO:0008006" key="15">
    <source>
        <dbReference type="Google" id="ProtNLM"/>
    </source>
</evidence>
<name>A0AA39HH64_9BILA</name>
<dbReference type="SMART" id="SM00317">
    <property type="entry name" value="SET"/>
    <property type="match status" value="1"/>
</dbReference>
<dbReference type="InterPro" id="IPR046341">
    <property type="entry name" value="SET_dom_sf"/>
</dbReference>
<gene>
    <name evidence="13" type="ORF">QR680_017593</name>
</gene>
<keyword evidence="4" id="KW-0808">Transferase</keyword>
<accession>A0AA39HH64</accession>
<evidence type="ECO:0000259" key="11">
    <source>
        <dbReference type="PROSITE" id="PS50280"/>
    </source>
</evidence>
<protein>
    <recommendedName>
        <fullName evidence="15">Histone-lysine N-methyltransferase</fullName>
    </recommendedName>
</protein>
<evidence type="ECO:0000313" key="13">
    <source>
        <dbReference type="EMBL" id="KAK0404713.1"/>
    </source>
</evidence>
<evidence type="ECO:0000256" key="2">
    <source>
        <dbReference type="ARBA" id="ARBA00022454"/>
    </source>
</evidence>
<comment type="caution">
    <text evidence="13">The sequence shown here is derived from an EMBL/GenBank/DDBJ whole genome shotgun (WGS) entry which is preliminary data.</text>
</comment>
<feature type="domain" description="SET" evidence="11">
    <location>
        <begin position="425"/>
        <end position="542"/>
    </location>
</feature>
<feature type="domain" description="Pre-SET" evidence="12">
    <location>
        <begin position="356"/>
        <end position="422"/>
    </location>
</feature>
<evidence type="ECO:0000256" key="5">
    <source>
        <dbReference type="ARBA" id="ARBA00022691"/>
    </source>
</evidence>
<dbReference type="CDD" id="cd00024">
    <property type="entry name" value="CD_CSD"/>
    <property type="match status" value="1"/>
</dbReference>
<dbReference type="InterPro" id="IPR007728">
    <property type="entry name" value="Pre-SET_dom"/>
</dbReference>
<keyword evidence="3" id="KW-0489">Methyltransferase</keyword>
<dbReference type="GO" id="GO:0005634">
    <property type="term" value="C:nucleus"/>
    <property type="evidence" value="ECO:0007669"/>
    <property type="project" value="InterPro"/>
</dbReference>
<keyword evidence="8" id="KW-0137">Centromere</keyword>
<sequence length="573" mass="65275">MRDSDHEDVVDASMDQENIPLAPLERKPPASASAQPAFSLINLAALSRDGHSTSIASSFVSDEIQSESSYESEPMNVAEQAPTEPQSSSSLSSACEVNVYNTVQLSDRIVITRSTPKVSTLAEYHEAVGNCAREIMEKREHEVVCCFLPCRTTLKRKNRPPSPTYKLRFKVRSNGHQSSNYRANCSIRNPNILDIDIPTVAHEKARPGVVAETRYEVERVLTSRYDEGRRRKKYLIKWIGWPMSESTWECQESLGGCQELYAEYKLRRRALKVIASRNGYQMPEFNENYFFEETSYREVNLFETQLDTVCKEFNQAKLFVENWVDSQSCPPKYEFTLENTYSEEAKTKLEAIKERFDCDCENCGSKPACCPAKNLVPFYYTKNGLQKRFLQTFDRSGNFLIECCAGCACYGRSCSNRVVQRGRQIPLVLFRTRDRGWGLFAAQKIPQGAFVTEYVGHVLRIQEALDKKCSTYAFDLDAFGRRDYTIDAENRGNEARFVNHSCEPNLTCKGVVVDFRSFAIPRMAYFALRDIEIGEELTIDYFPRGKEWSKFSGSGRLNAPKCLCGASKCRKTL</sequence>
<dbReference type="InterPro" id="IPR000953">
    <property type="entry name" value="Chromo/chromo_shadow_dom"/>
</dbReference>
<dbReference type="GO" id="GO:0032259">
    <property type="term" value="P:methylation"/>
    <property type="evidence" value="ECO:0007669"/>
    <property type="project" value="UniProtKB-KW"/>
</dbReference>
<dbReference type="GO" id="GO:0008270">
    <property type="term" value="F:zinc ion binding"/>
    <property type="evidence" value="ECO:0007669"/>
    <property type="project" value="InterPro"/>
</dbReference>
<evidence type="ECO:0000259" key="10">
    <source>
        <dbReference type="PROSITE" id="PS50013"/>
    </source>
</evidence>
<reference evidence="13" key="1">
    <citation type="submission" date="2023-06" db="EMBL/GenBank/DDBJ databases">
        <title>Genomic analysis of the entomopathogenic nematode Steinernema hermaphroditum.</title>
        <authorList>
            <person name="Schwarz E.M."/>
            <person name="Heppert J.K."/>
            <person name="Baniya A."/>
            <person name="Schwartz H.T."/>
            <person name="Tan C.-H."/>
            <person name="Antoshechkin I."/>
            <person name="Sternberg P.W."/>
            <person name="Goodrich-Blair H."/>
            <person name="Dillman A.R."/>
        </authorList>
    </citation>
    <scope>NUCLEOTIDE SEQUENCE</scope>
    <source>
        <strain evidence="13">PS9179</strain>
        <tissue evidence="13">Whole animal</tissue>
    </source>
</reference>
<dbReference type="Pfam" id="PF00856">
    <property type="entry name" value="SET"/>
    <property type="match status" value="1"/>
</dbReference>
<keyword evidence="2" id="KW-0158">Chromosome</keyword>
<evidence type="ECO:0000259" key="12">
    <source>
        <dbReference type="PROSITE" id="PS50867"/>
    </source>
</evidence>
<feature type="region of interest" description="Disordered" evidence="9">
    <location>
        <begin position="65"/>
        <end position="91"/>
    </location>
</feature>
<evidence type="ECO:0000256" key="7">
    <source>
        <dbReference type="ARBA" id="ARBA00022833"/>
    </source>
</evidence>
<evidence type="ECO:0000256" key="6">
    <source>
        <dbReference type="ARBA" id="ARBA00022723"/>
    </source>
</evidence>
<evidence type="ECO:0000313" key="14">
    <source>
        <dbReference type="Proteomes" id="UP001175271"/>
    </source>
</evidence>
<dbReference type="EMBL" id="JAUCMV010000004">
    <property type="protein sequence ID" value="KAK0404713.1"/>
    <property type="molecule type" value="Genomic_DNA"/>
</dbReference>
<dbReference type="PROSITE" id="PS50867">
    <property type="entry name" value="PRE_SET"/>
    <property type="match status" value="1"/>
</dbReference>
<dbReference type="AlphaFoldDB" id="A0AA39HH64"/>
<dbReference type="InterPro" id="IPR001214">
    <property type="entry name" value="SET_dom"/>
</dbReference>
<evidence type="ECO:0000256" key="3">
    <source>
        <dbReference type="ARBA" id="ARBA00022603"/>
    </source>
</evidence>
<dbReference type="GO" id="GO:0042054">
    <property type="term" value="F:histone methyltransferase activity"/>
    <property type="evidence" value="ECO:0007669"/>
    <property type="project" value="InterPro"/>
</dbReference>
<keyword evidence="6" id="KW-0479">Metal-binding</keyword>
<dbReference type="InterPro" id="IPR050973">
    <property type="entry name" value="H3K9_Histone-Lys_N-MTase"/>
</dbReference>
<organism evidence="13 14">
    <name type="scientific">Steinernema hermaphroditum</name>
    <dbReference type="NCBI Taxonomy" id="289476"/>
    <lineage>
        <taxon>Eukaryota</taxon>
        <taxon>Metazoa</taxon>
        <taxon>Ecdysozoa</taxon>
        <taxon>Nematoda</taxon>
        <taxon>Chromadorea</taxon>
        <taxon>Rhabditida</taxon>
        <taxon>Tylenchina</taxon>
        <taxon>Panagrolaimomorpha</taxon>
        <taxon>Strongyloidoidea</taxon>
        <taxon>Steinernematidae</taxon>
        <taxon>Steinernema</taxon>
    </lineage>
</organism>
<dbReference type="PROSITE" id="PS50013">
    <property type="entry name" value="CHROMO_2"/>
    <property type="match status" value="1"/>
</dbReference>
<dbReference type="Pfam" id="PF00385">
    <property type="entry name" value="Chromo"/>
    <property type="match status" value="1"/>
</dbReference>
<dbReference type="PANTHER" id="PTHR46223:SF3">
    <property type="entry name" value="HISTONE-LYSINE N-METHYLTRANSFERASE SET-23"/>
    <property type="match status" value="1"/>
</dbReference>
<dbReference type="SUPFAM" id="SSF82199">
    <property type="entry name" value="SET domain"/>
    <property type="match status" value="1"/>
</dbReference>
<evidence type="ECO:0000256" key="4">
    <source>
        <dbReference type="ARBA" id="ARBA00022679"/>
    </source>
</evidence>
<dbReference type="Proteomes" id="UP001175271">
    <property type="component" value="Unassembled WGS sequence"/>
</dbReference>
<keyword evidence="7" id="KW-0862">Zinc</keyword>
<feature type="domain" description="Chromo" evidence="10">
    <location>
        <begin position="215"/>
        <end position="276"/>
    </location>
</feature>
<dbReference type="GO" id="GO:0000775">
    <property type="term" value="C:chromosome, centromeric region"/>
    <property type="evidence" value="ECO:0007669"/>
    <property type="project" value="UniProtKB-SubCell"/>
</dbReference>
<evidence type="ECO:0000256" key="8">
    <source>
        <dbReference type="ARBA" id="ARBA00023328"/>
    </source>
</evidence>
<comment type="subcellular location">
    <subcellularLocation>
        <location evidence="1">Chromosome</location>
        <location evidence="1">Centromere</location>
    </subcellularLocation>
</comment>
<dbReference type="Gene3D" id="2.170.270.10">
    <property type="entry name" value="SET domain"/>
    <property type="match status" value="1"/>
</dbReference>
<dbReference type="PANTHER" id="PTHR46223">
    <property type="entry name" value="HISTONE-LYSINE N-METHYLTRANSFERASE SUV39H"/>
    <property type="match status" value="1"/>
</dbReference>
<dbReference type="SMART" id="SM00298">
    <property type="entry name" value="CHROMO"/>
    <property type="match status" value="1"/>
</dbReference>
<proteinExistence type="predicted"/>
<evidence type="ECO:0000256" key="1">
    <source>
        <dbReference type="ARBA" id="ARBA00004584"/>
    </source>
</evidence>
<evidence type="ECO:0000256" key="9">
    <source>
        <dbReference type="SAM" id="MobiDB-lite"/>
    </source>
</evidence>
<dbReference type="InterPro" id="IPR016197">
    <property type="entry name" value="Chromo-like_dom_sf"/>
</dbReference>
<feature type="region of interest" description="Disordered" evidence="9">
    <location>
        <begin position="1"/>
        <end position="33"/>
    </location>
</feature>
<keyword evidence="14" id="KW-1185">Reference proteome</keyword>
<dbReference type="Pfam" id="PF05033">
    <property type="entry name" value="Pre-SET"/>
    <property type="match status" value="1"/>
</dbReference>
<dbReference type="PROSITE" id="PS50280">
    <property type="entry name" value="SET"/>
    <property type="match status" value="1"/>
</dbReference>
<dbReference type="SUPFAM" id="SSF54160">
    <property type="entry name" value="Chromo domain-like"/>
    <property type="match status" value="1"/>
</dbReference>
<keyword evidence="5" id="KW-0949">S-adenosyl-L-methionine</keyword>
<dbReference type="Gene3D" id="2.40.50.40">
    <property type="match status" value="1"/>
</dbReference>
<dbReference type="InterPro" id="IPR023780">
    <property type="entry name" value="Chromo_domain"/>
</dbReference>